<keyword evidence="7" id="KW-0411">Iron-sulfur</keyword>
<dbReference type="InterPro" id="IPR017927">
    <property type="entry name" value="FAD-bd_FR_type"/>
</dbReference>
<dbReference type="CDD" id="cd06185">
    <property type="entry name" value="PDR_like"/>
    <property type="match status" value="1"/>
</dbReference>
<sequence length="316" mass="34013">MENLSETFSVQVTKRRTVAEDVVEISLGWSCASPPSWGPGAHIDVILPSGAIRQYSLCNKTGHNEFVIAVLKELGGRGGSLEVHSALVVGTWVHVRGPRNHFVLNPAPSYLFLAGGIGITPIMSMALDASERRIPWSLVYGGRTRSSMAYVEYLTSMADGRVSLVPQDEEGHPDFVTPMQELPPGGLVYACGPEPMLAATEAAASAIFPQGSLHLERFGAKEGGVTVVGDRFDVELARSGCTLTVGPNDRLIDVVRTVAEVPFSCEEGYCGSCETRVVSGTPDHRDQVLNDDEHESNETMMLCVGRSLSRTLVLDL</sequence>
<evidence type="ECO:0000256" key="7">
    <source>
        <dbReference type="ARBA" id="ARBA00023014"/>
    </source>
</evidence>
<dbReference type="EMBL" id="JAPWIJ010000005">
    <property type="protein sequence ID" value="MCZ4519488.1"/>
    <property type="molecule type" value="Genomic_DNA"/>
</dbReference>
<dbReference type="InterPro" id="IPR001041">
    <property type="entry name" value="2Fe-2S_ferredoxin-type"/>
</dbReference>
<dbReference type="InterPro" id="IPR001433">
    <property type="entry name" value="OxRdtase_FAD/NAD-bd"/>
</dbReference>
<accession>A0ABT4MES3</accession>
<comment type="cofactor">
    <cofactor evidence="1">
        <name>FAD</name>
        <dbReference type="ChEBI" id="CHEBI:57692"/>
    </cofactor>
</comment>
<dbReference type="Gene3D" id="2.40.30.10">
    <property type="entry name" value="Translation factors"/>
    <property type="match status" value="1"/>
</dbReference>
<dbReference type="PANTHER" id="PTHR47354:SF1">
    <property type="entry name" value="CARNITINE MONOOXYGENASE REDUCTASE SUBUNIT"/>
    <property type="match status" value="1"/>
</dbReference>
<dbReference type="SUPFAM" id="SSF52343">
    <property type="entry name" value="Ferredoxin reductase-like, C-terminal NADP-linked domain"/>
    <property type="match status" value="1"/>
</dbReference>
<protein>
    <submittedName>
        <fullName evidence="10">PDR/VanB family oxidoreductase</fullName>
    </submittedName>
</protein>
<keyword evidence="4" id="KW-0479">Metal-binding</keyword>
<name>A0ABT4MES3_9NOCA</name>
<evidence type="ECO:0000256" key="3">
    <source>
        <dbReference type="ARBA" id="ARBA00022714"/>
    </source>
</evidence>
<keyword evidence="11" id="KW-1185">Reference proteome</keyword>
<keyword evidence="5" id="KW-0560">Oxidoreductase</keyword>
<dbReference type="SUPFAM" id="SSF54292">
    <property type="entry name" value="2Fe-2S ferredoxin-like"/>
    <property type="match status" value="1"/>
</dbReference>
<dbReference type="PROSITE" id="PS51384">
    <property type="entry name" value="FAD_FR"/>
    <property type="match status" value="1"/>
</dbReference>
<dbReference type="Gene3D" id="3.10.20.30">
    <property type="match status" value="1"/>
</dbReference>
<evidence type="ECO:0000256" key="1">
    <source>
        <dbReference type="ARBA" id="ARBA00001974"/>
    </source>
</evidence>
<dbReference type="InterPro" id="IPR039261">
    <property type="entry name" value="FNR_nucleotide-bd"/>
</dbReference>
<evidence type="ECO:0000313" key="11">
    <source>
        <dbReference type="Proteomes" id="UP001081071"/>
    </source>
</evidence>
<dbReference type="InterPro" id="IPR017938">
    <property type="entry name" value="Riboflavin_synthase-like_b-brl"/>
</dbReference>
<dbReference type="PROSITE" id="PS00197">
    <property type="entry name" value="2FE2S_FER_1"/>
    <property type="match status" value="1"/>
</dbReference>
<proteinExistence type="predicted"/>
<evidence type="ECO:0000256" key="6">
    <source>
        <dbReference type="ARBA" id="ARBA00023004"/>
    </source>
</evidence>
<dbReference type="PANTHER" id="PTHR47354">
    <property type="entry name" value="NADH OXIDOREDUCTASE HCR"/>
    <property type="match status" value="1"/>
</dbReference>
<feature type="domain" description="FAD-binding FR-type" evidence="9">
    <location>
        <begin position="5"/>
        <end position="105"/>
    </location>
</feature>
<gene>
    <name evidence="10" type="ORF">O4220_13270</name>
</gene>
<dbReference type="RefSeq" id="WP_269604869.1">
    <property type="nucleotide sequence ID" value="NZ_JAPWIJ010000005.1"/>
</dbReference>
<organism evidence="10 11">
    <name type="scientific">Rhodococcus ruber</name>
    <dbReference type="NCBI Taxonomy" id="1830"/>
    <lineage>
        <taxon>Bacteria</taxon>
        <taxon>Bacillati</taxon>
        <taxon>Actinomycetota</taxon>
        <taxon>Actinomycetes</taxon>
        <taxon>Mycobacteriales</taxon>
        <taxon>Nocardiaceae</taxon>
        <taxon>Rhodococcus</taxon>
    </lineage>
</organism>
<evidence type="ECO:0000256" key="5">
    <source>
        <dbReference type="ARBA" id="ARBA00023002"/>
    </source>
</evidence>
<evidence type="ECO:0000259" key="8">
    <source>
        <dbReference type="PROSITE" id="PS51085"/>
    </source>
</evidence>
<evidence type="ECO:0000256" key="2">
    <source>
        <dbReference type="ARBA" id="ARBA00022630"/>
    </source>
</evidence>
<dbReference type="InterPro" id="IPR050415">
    <property type="entry name" value="MRET"/>
</dbReference>
<dbReference type="InterPro" id="IPR012675">
    <property type="entry name" value="Beta-grasp_dom_sf"/>
</dbReference>
<dbReference type="Pfam" id="PF00111">
    <property type="entry name" value="Fer2"/>
    <property type="match status" value="1"/>
</dbReference>
<dbReference type="CDD" id="cd00207">
    <property type="entry name" value="fer2"/>
    <property type="match status" value="1"/>
</dbReference>
<evidence type="ECO:0000256" key="4">
    <source>
        <dbReference type="ARBA" id="ARBA00022723"/>
    </source>
</evidence>
<dbReference type="Gene3D" id="3.40.50.80">
    <property type="entry name" value="Nucleotide-binding domain of ferredoxin-NADP reductase (FNR) module"/>
    <property type="match status" value="1"/>
</dbReference>
<feature type="domain" description="2Fe-2S ferredoxin-type" evidence="8">
    <location>
        <begin position="232"/>
        <end position="316"/>
    </location>
</feature>
<keyword evidence="3" id="KW-0001">2Fe-2S</keyword>
<reference evidence="10" key="1">
    <citation type="submission" date="2022-12" db="EMBL/GenBank/DDBJ databases">
        <authorList>
            <person name="Krivoruchko A.V."/>
            <person name="Elkin A."/>
        </authorList>
    </citation>
    <scope>NUCLEOTIDE SEQUENCE</scope>
    <source>
        <strain evidence="10">IEGM 1391</strain>
    </source>
</reference>
<dbReference type="InterPro" id="IPR036010">
    <property type="entry name" value="2Fe-2S_ferredoxin-like_sf"/>
</dbReference>
<keyword evidence="6" id="KW-0408">Iron</keyword>
<dbReference type="PROSITE" id="PS51085">
    <property type="entry name" value="2FE2S_FER_2"/>
    <property type="match status" value="1"/>
</dbReference>
<evidence type="ECO:0000313" key="10">
    <source>
        <dbReference type="EMBL" id="MCZ4519488.1"/>
    </source>
</evidence>
<dbReference type="Proteomes" id="UP001081071">
    <property type="component" value="Unassembled WGS sequence"/>
</dbReference>
<keyword evidence="2" id="KW-0285">Flavoprotein</keyword>
<dbReference type="SUPFAM" id="SSF63380">
    <property type="entry name" value="Riboflavin synthase domain-like"/>
    <property type="match status" value="1"/>
</dbReference>
<evidence type="ECO:0000259" key="9">
    <source>
        <dbReference type="PROSITE" id="PS51384"/>
    </source>
</evidence>
<comment type="caution">
    <text evidence="10">The sequence shown here is derived from an EMBL/GenBank/DDBJ whole genome shotgun (WGS) entry which is preliminary data.</text>
</comment>
<dbReference type="Pfam" id="PF00175">
    <property type="entry name" value="NAD_binding_1"/>
    <property type="match status" value="1"/>
</dbReference>
<dbReference type="InterPro" id="IPR006058">
    <property type="entry name" value="2Fe2S_fd_BS"/>
</dbReference>
<dbReference type="PRINTS" id="PR00409">
    <property type="entry name" value="PHDIOXRDTASE"/>
</dbReference>